<reference evidence="2 3" key="1">
    <citation type="submission" date="2021-06" db="EMBL/GenBank/DDBJ databases">
        <authorList>
            <person name="Palmer J.M."/>
        </authorList>
    </citation>
    <scope>NUCLEOTIDE SEQUENCE [LARGE SCALE GENOMIC DNA]</scope>
    <source>
        <strain evidence="2 3">GA_2019</strain>
        <tissue evidence="2">Muscle</tissue>
    </source>
</reference>
<evidence type="ECO:0000313" key="3">
    <source>
        <dbReference type="Proteomes" id="UP001476798"/>
    </source>
</evidence>
<organism evidence="2 3">
    <name type="scientific">Goodea atripinnis</name>
    <dbReference type="NCBI Taxonomy" id="208336"/>
    <lineage>
        <taxon>Eukaryota</taxon>
        <taxon>Metazoa</taxon>
        <taxon>Chordata</taxon>
        <taxon>Craniata</taxon>
        <taxon>Vertebrata</taxon>
        <taxon>Euteleostomi</taxon>
        <taxon>Actinopterygii</taxon>
        <taxon>Neopterygii</taxon>
        <taxon>Teleostei</taxon>
        <taxon>Neoteleostei</taxon>
        <taxon>Acanthomorphata</taxon>
        <taxon>Ovalentaria</taxon>
        <taxon>Atherinomorphae</taxon>
        <taxon>Cyprinodontiformes</taxon>
        <taxon>Goodeidae</taxon>
        <taxon>Goodea</taxon>
    </lineage>
</organism>
<keyword evidence="1" id="KW-0812">Transmembrane</keyword>
<dbReference type="Proteomes" id="UP001476798">
    <property type="component" value="Unassembled WGS sequence"/>
</dbReference>
<gene>
    <name evidence="2" type="ORF">GOODEAATRI_030972</name>
</gene>
<protein>
    <submittedName>
        <fullName evidence="2">Uncharacterized protein</fullName>
    </submittedName>
</protein>
<evidence type="ECO:0000313" key="2">
    <source>
        <dbReference type="EMBL" id="MEQ2173321.1"/>
    </source>
</evidence>
<accession>A0ABV0NQN4</accession>
<keyword evidence="1" id="KW-0472">Membrane</keyword>
<name>A0ABV0NQN4_9TELE</name>
<feature type="transmembrane region" description="Helical" evidence="1">
    <location>
        <begin position="39"/>
        <end position="62"/>
    </location>
</feature>
<comment type="caution">
    <text evidence="2">The sequence shown here is derived from an EMBL/GenBank/DDBJ whole genome shotgun (WGS) entry which is preliminary data.</text>
</comment>
<evidence type="ECO:0000256" key="1">
    <source>
        <dbReference type="SAM" id="Phobius"/>
    </source>
</evidence>
<sequence>MVPFWPPVTNAEMFVPAPENLGYSYEVQWPARPLTLSEIITVAIVVAVVVVAALGGLIACAVRVRSQGSAETLEPLLAETYRRYSEEDRRLDKSQSVV</sequence>
<proteinExistence type="predicted"/>
<keyword evidence="3" id="KW-1185">Reference proteome</keyword>
<dbReference type="EMBL" id="JAHRIO010045059">
    <property type="protein sequence ID" value="MEQ2173321.1"/>
    <property type="molecule type" value="Genomic_DNA"/>
</dbReference>
<keyword evidence="1" id="KW-1133">Transmembrane helix</keyword>